<dbReference type="EMBL" id="JADNRY010000030">
    <property type="protein sequence ID" value="KAF9071736.1"/>
    <property type="molecule type" value="Genomic_DNA"/>
</dbReference>
<evidence type="ECO:0000313" key="2">
    <source>
        <dbReference type="EMBL" id="KAF9071736.1"/>
    </source>
</evidence>
<feature type="compositionally biased region" description="Basic and acidic residues" evidence="1">
    <location>
        <begin position="112"/>
        <end position="121"/>
    </location>
</feature>
<comment type="caution">
    <text evidence="2">The sequence shown here is derived from an EMBL/GenBank/DDBJ whole genome shotgun (WGS) entry which is preliminary data.</text>
</comment>
<accession>A0A9P5PSY0</accession>
<feature type="compositionally biased region" description="Acidic residues" evidence="1">
    <location>
        <begin position="220"/>
        <end position="231"/>
    </location>
</feature>
<reference evidence="2" key="1">
    <citation type="submission" date="2020-11" db="EMBL/GenBank/DDBJ databases">
        <authorList>
            <consortium name="DOE Joint Genome Institute"/>
            <person name="Ahrendt S."/>
            <person name="Riley R."/>
            <person name="Andreopoulos W."/>
            <person name="Labutti K."/>
            <person name="Pangilinan J."/>
            <person name="Ruiz-Duenas F.J."/>
            <person name="Barrasa J.M."/>
            <person name="Sanchez-Garcia M."/>
            <person name="Camarero S."/>
            <person name="Miyauchi S."/>
            <person name="Serrano A."/>
            <person name="Linde D."/>
            <person name="Babiker R."/>
            <person name="Drula E."/>
            <person name="Ayuso-Fernandez I."/>
            <person name="Pacheco R."/>
            <person name="Padilla G."/>
            <person name="Ferreira P."/>
            <person name="Barriuso J."/>
            <person name="Kellner H."/>
            <person name="Castanera R."/>
            <person name="Alfaro M."/>
            <person name="Ramirez L."/>
            <person name="Pisabarro A.G."/>
            <person name="Kuo A."/>
            <person name="Tritt A."/>
            <person name="Lipzen A."/>
            <person name="He G."/>
            <person name="Yan M."/>
            <person name="Ng V."/>
            <person name="Cullen D."/>
            <person name="Martin F."/>
            <person name="Rosso M.-N."/>
            <person name="Henrissat B."/>
            <person name="Hibbett D."/>
            <person name="Martinez A.T."/>
            <person name="Grigoriev I.V."/>
        </authorList>
    </citation>
    <scope>NUCLEOTIDE SEQUENCE</scope>
    <source>
        <strain evidence="2">AH 40177</strain>
    </source>
</reference>
<feature type="compositionally biased region" description="Pro residues" evidence="1">
    <location>
        <begin position="48"/>
        <end position="74"/>
    </location>
</feature>
<dbReference type="AlphaFoldDB" id="A0A9P5PSY0"/>
<feature type="compositionally biased region" description="Basic and acidic residues" evidence="1">
    <location>
        <begin position="135"/>
        <end position="150"/>
    </location>
</feature>
<keyword evidence="3" id="KW-1185">Reference proteome</keyword>
<proteinExistence type="predicted"/>
<dbReference type="Proteomes" id="UP000772434">
    <property type="component" value="Unassembled WGS sequence"/>
</dbReference>
<protein>
    <submittedName>
        <fullName evidence="2">Uncharacterized protein</fullName>
    </submittedName>
</protein>
<feature type="compositionally biased region" description="Polar residues" evidence="1">
    <location>
        <begin position="186"/>
        <end position="201"/>
    </location>
</feature>
<evidence type="ECO:0000313" key="3">
    <source>
        <dbReference type="Proteomes" id="UP000772434"/>
    </source>
</evidence>
<feature type="compositionally biased region" description="Polar residues" evidence="1">
    <location>
        <begin position="167"/>
        <end position="179"/>
    </location>
</feature>
<sequence length="253" mass="27121">MASSIPTNSNGFVEIVGCVVDKYRSPRIYPPLNFAPFPRRAGSGPGPGSTPNPPPPPPPSSVPVSPPASPPPSPVRYRAAPLPSSALPSINTPAVRSDDVPKYYSAVTLRSPKREREEGHSRRGAHPTPTASPRKAKDSPSRSPQIKREPVSLPQIPASPHHRRTVHSAQSTPKRSSSALLHFPSTPATQFSSPMRQSPTRSAVVIDSSDGESYPPGSDFDSETESSEPEDVTPMRTELLMSCFQSRKGPQLS</sequence>
<gene>
    <name evidence="2" type="ORF">BDP27DRAFT_500221</name>
</gene>
<evidence type="ECO:0000256" key="1">
    <source>
        <dbReference type="SAM" id="MobiDB-lite"/>
    </source>
</evidence>
<name>A0A9P5PSY0_9AGAR</name>
<feature type="region of interest" description="Disordered" evidence="1">
    <location>
        <begin position="31"/>
        <end position="235"/>
    </location>
</feature>
<organism evidence="2 3">
    <name type="scientific">Rhodocollybia butyracea</name>
    <dbReference type="NCBI Taxonomy" id="206335"/>
    <lineage>
        <taxon>Eukaryota</taxon>
        <taxon>Fungi</taxon>
        <taxon>Dikarya</taxon>
        <taxon>Basidiomycota</taxon>
        <taxon>Agaricomycotina</taxon>
        <taxon>Agaricomycetes</taxon>
        <taxon>Agaricomycetidae</taxon>
        <taxon>Agaricales</taxon>
        <taxon>Marasmiineae</taxon>
        <taxon>Omphalotaceae</taxon>
        <taxon>Rhodocollybia</taxon>
    </lineage>
</organism>